<dbReference type="NCBIfam" id="TIGR02479">
    <property type="entry name" value="FliA_WhiG"/>
    <property type="match status" value="1"/>
</dbReference>
<dbReference type="InterPro" id="IPR007630">
    <property type="entry name" value="RNA_pol_sigma70_r4"/>
</dbReference>
<comment type="caution">
    <text evidence="1">The sequence shown here is derived from an EMBL/GenBank/DDBJ whole genome shotgun (WGS) entry which is preliminary data.</text>
</comment>
<dbReference type="AlphaFoldDB" id="A0A0W0U3B8"/>
<dbReference type="Gene3D" id="1.20.140.160">
    <property type="match status" value="1"/>
</dbReference>
<dbReference type="InterPro" id="IPR013325">
    <property type="entry name" value="RNA_pol_sigma_r2"/>
</dbReference>
<dbReference type="GO" id="GO:0003677">
    <property type="term" value="F:DNA binding"/>
    <property type="evidence" value="ECO:0007669"/>
    <property type="project" value="InterPro"/>
</dbReference>
<dbReference type="PRINTS" id="PR00046">
    <property type="entry name" value="SIGMA70FCT"/>
</dbReference>
<keyword evidence="2" id="KW-1185">Reference proteome</keyword>
<dbReference type="PROSITE" id="PS00716">
    <property type="entry name" value="SIGMA70_2"/>
    <property type="match status" value="1"/>
</dbReference>
<organism evidence="1 2">
    <name type="scientific">Legionella geestiana</name>
    <dbReference type="NCBI Taxonomy" id="45065"/>
    <lineage>
        <taxon>Bacteria</taxon>
        <taxon>Pseudomonadati</taxon>
        <taxon>Pseudomonadota</taxon>
        <taxon>Gammaproteobacteria</taxon>
        <taxon>Legionellales</taxon>
        <taxon>Legionellaceae</taxon>
        <taxon>Legionella</taxon>
    </lineage>
</organism>
<accession>A0A0W0U3B8</accession>
<proteinExistence type="predicted"/>
<keyword evidence="1" id="KW-0969">Cilium</keyword>
<dbReference type="GO" id="GO:0006352">
    <property type="term" value="P:DNA-templated transcription initiation"/>
    <property type="evidence" value="ECO:0007669"/>
    <property type="project" value="InterPro"/>
</dbReference>
<reference evidence="1 2" key="1">
    <citation type="submission" date="2015-11" db="EMBL/GenBank/DDBJ databases">
        <title>Genomic analysis of 38 Legionella species identifies large and diverse effector repertoires.</title>
        <authorList>
            <person name="Burstein D."/>
            <person name="Amaro F."/>
            <person name="Zusman T."/>
            <person name="Lifshitz Z."/>
            <person name="Cohen O."/>
            <person name="Gilbert J.A."/>
            <person name="Pupko T."/>
            <person name="Shuman H.A."/>
            <person name="Segal G."/>
        </authorList>
    </citation>
    <scope>NUCLEOTIDE SEQUENCE [LARGE SCALE GENOMIC DNA]</scope>
    <source>
        <strain evidence="1 2">ATCC 49504</strain>
    </source>
</reference>
<dbReference type="Proteomes" id="UP000054785">
    <property type="component" value="Unassembled WGS sequence"/>
</dbReference>
<name>A0A0W0U3B8_9GAMM</name>
<dbReference type="Gene3D" id="1.10.1740.10">
    <property type="match status" value="1"/>
</dbReference>
<dbReference type="InterPro" id="IPR013324">
    <property type="entry name" value="RNA_pol_sigma_r3/r4-like"/>
</dbReference>
<dbReference type="NCBIfam" id="TIGR02937">
    <property type="entry name" value="sigma70-ECF"/>
    <property type="match status" value="1"/>
</dbReference>
<dbReference type="PANTHER" id="PTHR30385">
    <property type="entry name" value="SIGMA FACTOR F FLAGELLAR"/>
    <property type="match status" value="1"/>
</dbReference>
<dbReference type="InterPro" id="IPR007627">
    <property type="entry name" value="RNA_pol_sigma70_r2"/>
</dbReference>
<dbReference type="PANTHER" id="PTHR30385:SF7">
    <property type="entry name" value="RNA POLYMERASE SIGMA FACTOR FLIA"/>
    <property type="match status" value="1"/>
</dbReference>
<dbReference type="SUPFAM" id="SSF88659">
    <property type="entry name" value="Sigma3 and sigma4 domains of RNA polymerase sigma factors"/>
    <property type="match status" value="1"/>
</dbReference>
<dbReference type="Pfam" id="PF04545">
    <property type="entry name" value="Sigma70_r4"/>
    <property type="match status" value="1"/>
</dbReference>
<evidence type="ECO:0000313" key="1">
    <source>
        <dbReference type="EMBL" id="KTD02059.1"/>
    </source>
</evidence>
<dbReference type="EMBL" id="LNYC01000022">
    <property type="protein sequence ID" value="KTD02059.1"/>
    <property type="molecule type" value="Genomic_DNA"/>
</dbReference>
<evidence type="ECO:0000313" key="2">
    <source>
        <dbReference type="Proteomes" id="UP000054785"/>
    </source>
</evidence>
<sequence length="243" mass="27419">MLGVECYKAIDGQEALTDFVKEHAPLVKKIALQIKSRVPQQIELDDLLQSGLTGLLEARNTYSAAENASFSTWAYLKIQCAMFDFLRKSTGMTRELSQHIKKVDEARKALENSRDTPVAAKDVAEVMGVSLTQFAKISGEISTYKALSVQEPETTDDIACEKIPTPHDSHEHEHTRRTLKSMLETLPKREQILLSLYYNEDISFREIGDILGLTEARISQLHSACLEKMRRKFLSHSQGNVHD</sequence>
<dbReference type="GO" id="GO:0016987">
    <property type="term" value="F:sigma factor activity"/>
    <property type="evidence" value="ECO:0007669"/>
    <property type="project" value="InterPro"/>
</dbReference>
<dbReference type="PATRIC" id="fig|45065.4.peg.806"/>
<dbReference type="InterPro" id="IPR012845">
    <property type="entry name" value="RNA_pol_sigma_FliA_WhiG"/>
</dbReference>
<dbReference type="Pfam" id="PF04542">
    <property type="entry name" value="Sigma70_r2"/>
    <property type="match status" value="1"/>
</dbReference>
<dbReference type="OrthoDB" id="9799825at2"/>
<dbReference type="SUPFAM" id="SSF88946">
    <property type="entry name" value="Sigma2 domain of RNA polymerase sigma factors"/>
    <property type="match status" value="1"/>
</dbReference>
<dbReference type="GO" id="GO:0003899">
    <property type="term" value="F:DNA-directed RNA polymerase activity"/>
    <property type="evidence" value="ECO:0007669"/>
    <property type="project" value="InterPro"/>
</dbReference>
<dbReference type="InterPro" id="IPR000943">
    <property type="entry name" value="RNA_pol_sigma70"/>
</dbReference>
<dbReference type="RefSeq" id="WP_028386604.1">
    <property type="nucleotide sequence ID" value="NZ_CAAAHN010000021.1"/>
</dbReference>
<dbReference type="STRING" id="45065.Lgee_0751"/>
<dbReference type="CDD" id="cd06171">
    <property type="entry name" value="Sigma70_r4"/>
    <property type="match status" value="1"/>
</dbReference>
<gene>
    <name evidence="1" type="primary">fliA_1</name>
    <name evidence="1" type="ORF">Lgee_0751</name>
</gene>
<keyword evidence="1" id="KW-0282">Flagellum</keyword>
<keyword evidence="1" id="KW-0966">Cell projection</keyword>
<protein>
    <submittedName>
        <fullName evidence="1">Flagellar biosynthesis sigma factor FliA</fullName>
    </submittedName>
</protein>
<dbReference type="InterPro" id="IPR014284">
    <property type="entry name" value="RNA_pol_sigma-70_dom"/>
</dbReference>